<dbReference type="InterPro" id="IPR003593">
    <property type="entry name" value="AAA+_ATPase"/>
</dbReference>
<dbReference type="InterPro" id="IPR020568">
    <property type="entry name" value="Ribosomal_Su5_D2-typ_SF"/>
</dbReference>
<dbReference type="SUPFAM" id="SSF54211">
    <property type="entry name" value="Ribosomal protein S5 domain 2-like"/>
    <property type="match status" value="1"/>
</dbReference>
<reference evidence="3 4" key="1">
    <citation type="submission" date="2016-11" db="EMBL/GenBank/DDBJ databases">
        <authorList>
            <person name="Jaros S."/>
            <person name="Januszkiewicz K."/>
            <person name="Wedrychowicz H."/>
        </authorList>
    </citation>
    <scope>NUCLEOTIDE SEQUENCE [LARGE SCALE GENOMIC DNA]</scope>
    <source>
        <strain evidence="3 4">DSM 17737</strain>
    </source>
</reference>
<dbReference type="Pfam" id="PF13541">
    <property type="entry name" value="ChlI"/>
    <property type="match status" value="1"/>
</dbReference>
<dbReference type="PANTHER" id="PTHR32039:SF7">
    <property type="entry name" value="COMPETENCE PROTEIN COMM"/>
    <property type="match status" value="1"/>
</dbReference>
<gene>
    <name evidence="3" type="ORF">SAMN05443662_0369</name>
</gene>
<dbReference type="Pfam" id="PF13335">
    <property type="entry name" value="Mg_chelatase_C"/>
    <property type="match status" value="1"/>
</dbReference>
<dbReference type="InterPro" id="IPR027417">
    <property type="entry name" value="P-loop_NTPase"/>
</dbReference>
<dbReference type="InterPro" id="IPR004482">
    <property type="entry name" value="Mg_chelat-rel"/>
</dbReference>
<sequence>MSFAQIQSFALSGIEALPVTVEVHLANGLPAFNIVGLPEGAVRESRERVRSALQNAGFEMPARRITVNLAPANLPKSGTRFDLPIALGILQASAQLPAAPFEKTAWIGELGLNGELRPVDGVLPTALSASEAVLQLGVPAANLDELALLPDAAAFGAHHLLDIAAWARGEASLLSVVPVADVPMSSNQLDWADVKGQLQAKRALEVAASGGHNAMMVGPPGCGKSMLAARLPTILPPLSLEEAKQVGAIWSVAGAPRTPGDFLVRPWQIAEPGISTAGLIGGGVPIRPGALSRAHHGVLFLDEVTEFRRDALEALRAPLESGEVHIARAREQVAFPARPLVTVLAANPSPSGYFPGDARCHDTPDQIKRYFAKLSGPLLDRIDIHMTLQPVEAQALQQTLPQETSLQVRERVDAAWQRQLRRQGCLNGQLQGRQLEAVVQLDEGQQALLRRAIEAFNLSARSYHRILRLARTLADMAESDRVEIPHLQEAIGFRRAWSFS</sequence>
<name>A0A1N6DRN2_9GAMM</name>
<dbReference type="SMART" id="SM00382">
    <property type="entry name" value="AAA"/>
    <property type="match status" value="1"/>
</dbReference>
<dbReference type="OrthoDB" id="9813147at2"/>
<dbReference type="Proteomes" id="UP000198461">
    <property type="component" value="Unassembled WGS sequence"/>
</dbReference>
<organism evidence="3 4">
    <name type="scientific">Sulfurivirga caldicuralii</name>
    <dbReference type="NCBI Taxonomy" id="364032"/>
    <lineage>
        <taxon>Bacteria</taxon>
        <taxon>Pseudomonadati</taxon>
        <taxon>Pseudomonadota</taxon>
        <taxon>Gammaproteobacteria</taxon>
        <taxon>Thiotrichales</taxon>
        <taxon>Piscirickettsiaceae</taxon>
        <taxon>Sulfurivirga</taxon>
    </lineage>
</organism>
<dbReference type="EMBL" id="FSRE01000001">
    <property type="protein sequence ID" value="SIN73441.1"/>
    <property type="molecule type" value="Genomic_DNA"/>
</dbReference>
<keyword evidence="4" id="KW-1185">Reference proteome</keyword>
<dbReference type="AlphaFoldDB" id="A0A1N6DRN2"/>
<proteinExistence type="inferred from homology"/>
<dbReference type="InterPro" id="IPR045006">
    <property type="entry name" value="CHLI-like"/>
</dbReference>
<dbReference type="PANTHER" id="PTHR32039">
    <property type="entry name" value="MAGNESIUM-CHELATASE SUBUNIT CHLI"/>
    <property type="match status" value="1"/>
</dbReference>
<dbReference type="GO" id="GO:0005524">
    <property type="term" value="F:ATP binding"/>
    <property type="evidence" value="ECO:0007669"/>
    <property type="project" value="InterPro"/>
</dbReference>
<dbReference type="STRING" id="364032.SAMN05443662_0369"/>
<evidence type="ECO:0000313" key="3">
    <source>
        <dbReference type="EMBL" id="SIN73441.1"/>
    </source>
</evidence>
<dbReference type="InterPro" id="IPR025158">
    <property type="entry name" value="Mg_chelat-rel_C"/>
</dbReference>
<dbReference type="Pfam" id="PF01078">
    <property type="entry name" value="Mg_chelatase"/>
    <property type="match status" value="1"/>
</dbReference>
<dbReference type="InterPro" id="IPR000523">
    <property type="entry name" value="Mg_chelatse_chII-like_cat_dom"/>
</dbReference>
<dbReference type="InterPro" id="IPR014721">
    <property type="entry name" value="Ribsml_uS5_D2-typ_fold_subgr"/>
</dbReference>
<accession>A0A1N6DRN2</accession>
<evidence type="ECO:0000256" key="1">
    <source>
        <dbReference type="ARBA" id="ARBA00006354"/>
    </source>
</evidence>
<dbReference type="SUPFAM" id="SSF52540">
    <property type="entry name" value="P-loop containing nucleoside triphosphate hydrolases"/>
    <property type="match status" value="1"/>
</dbReference>
<feature type="domain" description="AAA+ ATPase" evidence="2">
    <location>
        <begin position="210"/>
        <end position="392"/>
    </location>
</feature>
<dbReference type="Gene3D" id="3.30.230.10">
    <property type="match status" value="1"/>
</dbReference>
<comment type="similarity">
    <text evidence="1">Belongs to the Mg-chelatase subunits D/I family. ComM subfamily.</text>
</comment>
<dbReference type="RefSeq" id="WP_074200687.1">
    <property type="nucleotide sequence ID" value="NZ_FSRE01000001.1"/>
</dbReference>
<dbReference type="Gene3D" id="3.40.50.300">
    <property type="entry name" value="P-loop containing nucleotide triphosphate hydrolases"/>
    <property type="match status" value="1"/>
</dbReference>
<protein>
    <submittedName>
        <fullName evidence="3">Magnesium chelatase family protein</fullName>
    </submittedName>
</protein>
<evidence type="ECO:0000313" key="4">
    <source>
        <dbReference type="Proteomes" id="UP000198461"/>
    </source>
</evidence>
<dbReference type="NCBIfam" id="TIGR00368">
    <property type="entry name" value="YifB family Mg chelatase-like AAA ATPase"/>
    <property type="match status" value="1"/>
</dbReference>
<evidence type="ECO:0000259" key="2">
    <source>
        <dbReference type="SMART" id="SM00382"/>
    </source>
</evidence>